<feature type="chain" id="PRO_5021877062" evidence="4">
    <location>
        <begin position="23"/>
        <end position="380"/>
    </location>
</feature>
<dbReference type="Pfam" id="PF10282">
    <property type="entry name" value="Lactonase"/>
    <property type="match status" value="1"/>
</dbReference>
<reference evidence="5 6" key="1">
    <citation type="submission" date="2019-02" db="EMBL/GenBank/DDBJ databases">
        <title>Deep-cultivation of Planctomycetes and their phenomic and genomic characterization uncovers novel biology.</title>
        <authorList>
            <person name="Wiegand S."/>
            <person name="Jogler M."/>
            <person name="Boedeker C."/>
            <person name="Pinto D."/>
            <person name="Vollmers J."/>
            <person name="Rivas-Marin E."/>
            <person name="Kohn T."/>
            <person name="Peeters S.H."/>
            <person name="Heuer A."/>
            <person name="Rast P."/>
            <person name="Oberbeckmann S."/>
            <person name="Bunk B."/>
            <person name="Jeske O."/>
            <person name="Meyerdierks A."/>
            <person name="Storesund J.E."/>
            <person name="Kallscheuer N."/>
            <person name="Luecker S."/>
            <person name="Lage O.M."/>
            <person name="Pohl T."/>
            <person name="Merkel B.J."/>
            <person name="Hornburger P."/>
            <person name="Mueller R.-W."/>
            <person name="Bruemmer F."/>
            <person name="Labrenz M."/>
            <person name="Spormann A.M."/>
            <person name="Op den Camp H."/>
            <person name="Overmann J."/>
            <person name="Amann R."/>
            <person name="Jetten M.S.M."/>
            <person name="Mascher T."/>
            <person name="Medema M.H."/>
            <person name="Devos D.P."/>
            <person name="Kaster A.-K."/>
            <person name="Ovreas L."/>
            <person name="Rohde M."/>
            <person name="Galperin M.Y."/>
            <person name="Jogler C."/>
        </authorList>
    </citation>
    <scope>NUCLEOTIDE SEQUENCE [LARGE SCALE GENOMIC DNA]</scope>
    <source>
        <strain evidence="5 6">EC9</strain>
    </source>
</reference>
<protein>
    <submittedName>
        <fullName evidence="5">6-phosphogluconolactonase</fullName>
        <ecNumber evidence="5">3.1.1.31</ecNumber>
    </submittedName>
</protein>
<keyword evidence="6" id="KW-1185">Reference proteome</keyword>
<dbReference type="GO" id="GO:0017057">
    <property type="term" value="F:6-phosphogluconolactonase activity"/>
    <property type="evidence" value="ECO:0007669"/>
    <property type="project" value="UniProtKB-EC"/>
</dbReference>
<dbReference type="KEGG" id="ruv:EC9_27440"/>
<dbReference type="SUPFAM" id="SSF51004">
    <property type="entry name" value="C-terminal (heme d1) domain of cytochrome cd1-nitrite reductase"/>
    <property type="match status" value="1"/>
</dbReference>
<feature type="signal peptide" evidence="4">
    <location>
        <begin position="1"/>
        <end position="22"/>
    </location>
</feature>
<evidence type="ECO:0000256" key="3">
    <source>
        <dbReference type="SAM" id="MobiDB-lite"/>
    </source>
</evidence>
<proteinExistence type="inferred from homology"/>
<dbReference type="InterPro" id="IPR011048">
    <property type="entry name" value="Haem_d1_sf"/>
</dbReference>
<comment type="similarity">
    <text evidence="1">Belongs to the cycloisomerase 2 family.</text>
</comment>
<dbReference type="InterPro" id="IPR015943">
    <property type="entry name" value="WD40/YVTN_repeat-like_dom_sf"/>
</dbReference>
<keyword evidence="2" id="KW-0119">Carbohydrate metabolism</keyword>
<gene>
    <name evidence="5" type="primary">pgl_3</name>
    <name evidence="5" type="ORF">EC9_27440</name>
</gene>
<name>A0A517M0Z0_9BACT</name>
<dbReference type="PANTHER" id="PTHR30344:SF1">
    <property type="entry name" value="6-PHOSPHOGLUCONOLACTONASE"/>
    <property type="match status" value="1"/>
</dbReference>
<evidence type="ECO:0000256" key="4">
    <source>
        <dbReference type="SAM" id="SignalP"/>
    </source>
</evidence>
<dbReference type="AlphaFoldDB" id="A0A517M0Z0"/>
<keyword evidence="4" id="KW-0732">Signal</keyword>
<keyword evidence="5" id="KW-0378">Hydrolase</keyword>
<dbReference type="InterPro" id="IPR050282">
    <property type="entry name" value="Cycloisomerase_2"/>
</dbReference>
<accession>A0A517M0Z0</accession>
<sequence length="380" mass="40597" precursor="true">MHSVFRLLTLALIIGLPSMGTAETLDVWFGTTTPKDGLSKGIYHASFNTETGKLTTPELAFGIGSPGFLALHPNGKVLYCTGTIDGEPLLTALSIESGADGEKLKLINAAAIGDGGAAHLSVDQTGKALFSAQYGGGSTAMFELAEDGEILQRSDLKKHSGGSGVVGKRQDKPHAHWVGTSPDNRFVMVPDLGLDKVVIYELDLDELKLNDHGFGSVPAGGGPRHMKFHPDGKHVYVLNELALSVTVFDYDPEAGTMTAIQTIPTVTEESKAKENHSSGSEIRVHPTGKFVYSANRGHDTITAYSVDPEDGKLTLIEEEPIRGSWPRNFNLDPTGKWLIAAGRDSNTAAVFSIDQETGELTFTQHSAMVPTPICVLFSKP</sequence>
<dbReference type="EMBL" id="CP036261">
    <property type="protein sequence ID" value="QDS88553.1"/>
    <property type="molecule type" value="Genomic_DNA"/>
</dbReference>
<organism evidence="5 6">
    <name type="scientific">Rosistilla ulvae</name>
    <dbReference type="NCBI Taxonomy" id="1930277"/>
    <lineage>
        <taxon>Bacteria</taxon>
        <taxon>Pseudomonadati</taxon>
        <taxon>Planctomycetota</taxon>
        <taxon>Planctomycetia</taxon>
        <taxon>Pirellulales</taxon>
        <taxon>Pirellulaceae</taxon>
        <taxon>Rosistilla</taxon>
    </lineage>
</organism>
<dbReference type="Gene3D" id="2.130.10.10">
    <property type="entry name" value="YVTN repeat-like/Quinoprotein amine dehydrogenase"/>
    <property type="match status" value="1"/>
</dbReference>
<dbReference type="Proteomes" id="UP000319557">
    <property type="component" value="Chromosome"/>
</dbReference>
<dbReference type="FunFam" id="2.130.10.10:FF:000306">
    <property type="entry name" value="3-carboxymuconate cyclase"/>
    <property type="match status" value="1"/>
</dbReference>
<evidence type="ECO:0000256" key="2">
    <source>
        <dbReference type="ARBA" id="ARBA00022526"/>
    </source>
</evidence>
<keyword evidence="2" id="KW-0313">Glucose metabolism</keyword>
<evidence type="ECO:0000313" key="5">
    <source>
        <dbReference type="EMBL" id="QDS88553.1"/>
    </source>
</evidence>
<dbReference type="EC" id="3.1.1.31" evidence="5"/>
<feature type="region of interest" description="Disordered" evidence="3">
    <location>
        <begin position="157"/>
        <end position="178"/>
    </location>
</feature>
<dbReference type="GO" id="GO:0006006">
    <property type="term" value="P:glucose metabolic process"/>
    <property type="evidence" value="ECO:0007669"/>
    <property type="project" value="UniProtKB-KW"/>
</dbReference>
<evidence type="ECO:0000256" key="1">
    <source>
        <dbReference type="ARBA" id="ARBA00005564"/>
    </source>
</evidence>
<dbReference type="PANTHER" id="PTHR30344">
    <property type="entry name" value="6-PHOSPHOGLUCONOLACTONASE-RELATED"/>
    <property type="match status" value="1"/>
</dbReference>
<dbReference type="GO" id="GO:0005829">
    <property type="term" value="C:cytosol"/>
    <property type="evidence" value="ECO:0007669"/>
    <property type="project" value="TreeGrafter"/>
</dbReference>
<dbReference type="InterPro" id="IPR019405">
    <property type="entry name" value="Lactonase_7-beta_prop"/>
</dbReference>
<evidence type="ECO:0000313" key="6">
    <source>
        <dbReference type="Proteomes" id="UP000319557"/>
    </source>
</evidence>